<feature type="region of interest" description="Disordered" evidence="1">
    <location>
        <begin position="1"/>
        <end position="28"/>
    </location>
</feature>
<sequence>MSDSFPPRADDDGLQPPAVDLFDDAGRPEEALHPGFRQLRDSPLLAPARDLLRALQGDFPDREFAERFQTGSFEAALLEIYLFEMFRSGGHQVDRSHRDPAFLLARGGIRAAVDALTVGIQFGDGSGPASGSPRDEQPRAGAGGSLIRKLQQRQWALPHTDGLPFVIAVQDFEHMELPHGAPPSAVLHFLFGAPPSQEIGAVLPEGFFGLGGAEHISGILFCCDATVSKFNRLAQEGHGSRAVHLLRHGSCLGAQGDLDAPAGFVYEVGQRGTQREAWNEGTVLVHNPHARHPLPREWLGAATEVAFEDGHVATRFERGFHPFTCTTETLAGDTPAWWLETRTRLLEKDMAAHPPA</sequence>
<evidence type="ECO:0000313" key="2">
    <source>
        <dbReference type="EMBL" id="MEJ8826980.1"/>
    </source>
</evidence>
<feature type="region of interest" description="Disordered" evidence="1">
    <location>
        <begin position="124"/>
        <end position="144"/>
    </location>
</feature>
<dbReference type="EMBL" id="JBBKZV010000047">
    <property type="protein sequence ID" value="MEJ8826980.1"/>
    <property type="molecule type" value="Genomic_DNA"/>
</dbReference>
<comment type="caution">
    <text evidence="2">The sequence shown here is derived from an EMBL/GenBank/DDBJ whole genome shotgun (WGS) entry which is preliminary data.</text>
</comment>
<reference evidence="2 3" key="1">
    <citation type="submission" date="2024-03" db="EMBL/GenBank/DDBJ databases">
        <title>Novel species of the genus Variovorax.</title>
        <authorList>
            <person name="Liu Q."/>
            <person name="Xin Y.-H."/>
        </authorList>
    </citation>
    <scope>NUCLEOTIDE SEQUENCE [LARGE SCALE GENOMIC DNA]</scope>
    <source>
        <strain evidence="2 3">KACC 18501</strain>
    </source>
</reference>
<gene>
    <name evidence="2" type="ORF">WKW80_34125</name>
</gene>
<dbReference type="Proteomes" id="UP001363010">
    <property type="component" value="Unassembled WGS sequence"/>
</dbReference>
<name>A0ABU8WAK8_9BURK</name>
<proteinExistence type="predicted"/>
<evidence type="ECO:0000313" key="3">
    <source>
        <dbReference type="Proteomes" id="UP001363010"/>
    </source>
</evidence>
<protein>
    <submittedName>
        <fullName evidence="2">Uncharacterized protein</fullName>
    </submittedName>
</protein>
<accession>A0ABU8WAK8</accession>
<dbReference type="RefSeq" id="WP_340368011.1">
    <property type="nucleotide sequence ID" value="NZ_JBBKZV010000047.1"/>
</dbReference>
<organism evidence="2 3">
    <name type="scientific">Variovorax humicola</name>
    <dbReference type="NCBI Taxonomy" id="1769758"/>
    <lineage>
        <taxon>Bacteria</taxon>
        <taxon>Pseudomonadati</taxon>
        <taxon>Pseudomonadota</taxon>
        <taxon>Betaproteobacteria</taxon>
        <taxon>Burkholderiales</taxon>
        <taxon>Comamonadaceae</taxon>
        <taxon>Variovorax</taxon>
    </lineage>
</organism>
<keyword evidence="3" id="KW-1185">Reference proteome</keyword>
<evidence type="ECO:0000256" key="1">
    <source>
        <dbReference type="SAM" id="MobiDB-lite"/>
    </source>
</evidence>